<organism evidence="2 3">
    <name type="scientific">Alkaliphilus hydrothermalis</name>
    <dbReference type="NCBI Taxonomy" id="1482730"/>
    <lineage>
        <taxon>Bacteria</taxon>
        <taxon>Bacillati</taxon>
        <taxon>Bacillota</taxon>
        <taxon>Clostridia</taxon>
        <taxon>Peptostreptococcales</taxon>
        <taxon>Natronincolaceae</taxon>
        <taxon>Alkaliphilus</taxon>
    </lineage>
</organism>
<dbReference type="SUPFAM" id="SSF50346">
    <property type="entry name" value="PRC-barrel domain"/>
    <property type="match status" value="1"/>
</dbReference>
<dbReference type="Pfam" id="PF05239">
    <property type="entry name" value="PRC"/>
    <property type="match status" value="1"/>
</dbReference>
<protein>
    <submittedName>
        <fullName evidence="2">Uncharacterized protein YrrD</fullName>
    </submittedName>
</protein>
<evidence type="ECO:0000313" key="3">
    <source>
        <dbReference type="Proteomes" id="UP001314796"/>
    </source>
</evidence>
<dbReference type="Proteomes" id="UP001314796">
    <property type="component" value="Unassembled WGS sequence"/>
</dbReference>
<dbReference type="RefSeq" id="WP_204400225.1">
    <property type="nucleotide sequence ID" value="NZ_JAFBEE010000002.1"/>
</dbReference>
<accession>A0ABS2NLX1</accession>
<evidence type="ECO:0000259" key="1">
    <source>
        <dbReference type="Pfam" id="PF05239"/>
    </source>
</evidence>
<keyword evidence="3" id="KW-1185">Reference proteome</keyword>
<feature type="domain" description="PRC-barrel" evidence="1">
    <location>
        <begin position="91"/>
        <end position="158"/>
    </location>
</feature>
<name>A0ABS2NLX1_9FIRM</name>
<reference evidence="2 3" key="1">
    <citation type="submission" date="2021-01" db="EMBL/GenBank/DDBJ databases">
        <title>Genomic Encyclopedia of Type Strains, Phase IV (KMG-IV): sequencing the most valuable type-strain genomes for metagenomic binning, comparative biology and taxonomic classification.</title>
        <authorList>
            <person name="Goeker M."/>
        </authorList>
    </citation>
    <scope>NUCLEOTIDE SEQUENCE [LARGE SCALE GENOMIC DNA]</scope>
    <source>
        <strain evidence="2 3">DSM 25890</strain>
    </source>
</reference>
<dbReference type="Gene3D" id="2.30.30.240">
    <property type="entry name" value="PRC-barrel domain"/>
    <property type="match status" value="1"/>
</dbReference>
<sequence>MKKGSEFIGSPIIKANNELLDFYVQEPIYCTSKSRVLGLLVQQHLKSKEKFVIQYKKIKDFNSNGIVIQHESEILSPHQVPEIEAALNRTTAIIGFEIYGVSGDLVGVVKDTLIDLKSGKIVDLIISEGVLTDLMQGYSIFPLSNSIDFNQNNIIVDYNQFQNGILYHQGGLKKMLGIEQHNKQKL</sequence>
<dbReference type="InterPro" id="IPR011033">
    <property type="entry name" value="PRC_barrel-like_sf"/>
</dbReference>
<proteinExistence type="predicted"/>
<dbReference type="InterPro" id="IPR027275">
    <property type="entry name" value="PRC-brl_dom"/>
</dbReference>
<gene>
    <name evidence="2" type="ORF">JOC73_000449</name>
</gene>
<comment type="caution">
    <text evidence="2">The sequence shown here is derived from an EMBL/GenBank/DDBJ whole genome shotgun (WGS) entry which is preliminary data.</text>
</comment>
<dbReference type="EMBL" id="JAFBEE010000002">
    <property type="protein sequence ID" value="MBM7613940.1"/>
    <property type="molecule type" value="Genomic_DNA"/>
</dbReference>
<evidence type="ECO:0000313" key="2">
    <source>
        <dbReference type="EMBL" id="MBM7613940.1"/>
    </source>
</evidence>